<keyword evidence="6 12" id="KW-0285">Flavoprotein</keyword>
<dbReference type="PIRSF" id="PIRSF000164">
    <property type="entry name" value="DHO_oxidase"/>
    <property type="match status" value="1"/>
</dbReference>
<dbReference type="InterPro" id="IPR005720">
    <property type="entry name" value="Dihydroorotate_DH_cat"/>
</dbReference>
<comment type="catalytic activity">
    <reaction evidence="11">
        <text>(S)-dihydroorotate + NAD(+) = orotate + NADH + H(+)</text>
        <dbReference type="Rhea" id="RHEA:13513"/>
        <dbReference type="ChEBI" id="CHEBI:15378"/>
        <dbReference type="ChEBI" id="CHEBI:30839"/>
        <dbReference type="ChEBI" id="CHEBI:30864"/>
        <dbReference type="ChEBI" id="CHEBI:57540"/>
        <dbReference type="ChEBI" id="CHEBI:57945"/>
        <dbReference type="EC" id="1.3.1.14"/>
    </reaction>
</comment>
<evidence type="ECO:0000256" key="2">
    <source>
        <dbReference type="ARBA" id="ARBA00004496"/>
    </source>
</evidence>
<feature type="binding site" evidence="12">
    <location>
        <position position="53"/>
    </location>
    <ligand>
        <name>substrate</name>
    </ligand>
</feature>
<comment type="similarity">
    <text evidence="4 12">Belongs to the dihydroorotate dehydrogenase family. Type 1 subfamily.</text>
</comment>
<feature type="binding site" evidence="12">
    <location>
        <position position="134"/>
    </location>
    <ligand>
        <name>substrate</name>
    </ligand>
</feature>
<feature type="binding site" evidence="12">
    <location>
        <position position="30"/>
    </location>
    <ligand>
        <name>FMN</name>
        <dbReference type="ChEBI" id="CHEBI:58210"/>
    </ligand>
</feature>
<evidence type="ECO:0000256" key="9">
    <source>
        <dbReference type="ARBA" id="ARBA00023002"/>
    </source>
</evidence>
<dbReference type="InterPro" id="IPR013785">
    <property type="entry name" value="Aldolase_TIM"/>
</dbReference>
<keyword evidence="9 12" id="KW-0560">Oxidoreductase</keyword>
<keyword evidence="15" id="KW-1185">Reference proteome</keyword>
<dbReference type="GO" id="GO:0044205">
    <property type="term" value="P:'de novo' UMP biosynthetic process"/>
    <property type="evidence" value="ECO:0007669"/>
    <property type="project" value="UniProtKB-UniRule"/>
</dbReference>
<comment type="subcellular location">
    <subcellularLocation>
        <location evidence="2 12">Cytoplasm</location>
    </subcellularLocation>
</comment>
<dbReference type="InterPro" id="IPR049622">
    <property type="entry name" value="Dihydroorotate_DH_I"/>
</dbReference>
<feature type="domain" description="Dihydroorotate dehydrogenase catalytic" evidence="13">
    <location>
        <begin position="13"/>
        <end position="293"/>
    </location>
</feature>
<feature type="binding site" evidence="12">
    <location>
        <begin position="53"/>
        <end position="54"/>
    </location>
    <ligand>
        <name>FMN</name>
        <dbReference type="ChEBI" id="CHEBI:58210"/>
    </ligand>
</feature>
<keyword evidence="10" id="KW-0520">NAD</keyword>
<evidence type="ECO:0000256" key="7">
    <source>
        <dbReference type="ARBA" id="ARBA00022643"/>
    </source>
</evidence>
<dbReference type="InterPro" id="IPR050074">
    <property type="entry name" value="DHO_dehydrogenase"/>
</dbReference>
<evidence type="ECO:0000256" key="11">
    <source>
        <dbReference type="ARBA" id="ARBA00048996"/>
    </source>
</evidence>
<evidence type="ECO:0000256" key="5">
    <source>
        <dbReference type="ARBA" id="ARBA00022490"/>
    </source>
</evidence>
<comment type="pathway">
    <text evidence="3">Pyrimidine metabolism; UMP biosynthesis via de novo pathway; orotate from (S)-dihydroorotate (NAD(+) route): step 1/1.</text>
</comment>
<feature type="active site" description="Nucleophile" evidence="12">
    <location>
        <position position="137"/>
    </location>
</feature>
<dbReference type="PANTHER" id="PTHR48109">
    <property type="entry name" value="DIHYDROOROTATE DEHYDROGENASE (QUINONE), MITOCHONDRIAL-RELATED"/>
    <property type="match status" value="1"/>
</dbReference>
<comment type="cofactor">
    <cofactor evidence="12">
        <name>FMN</name>
        <dbReference type="ChEBI" id="CHEBI:58210"/>
    </cofactor>
    <text evidence="12">Binds 1 FMN per subunit.</text>
</comment>
<feature type="binding site" evidence="12">
    <location>
        <begin position="77"/>
        <end position="81"/>
    </location>
    <ligand>
        <name>substrate</name>
    </ligand>
</feature>
<protein>
    <recommendedName>
        <fullName evidence="12">Dihydroorotate dehydrogenase</fullName>
        <shortName evidence="12">DHOD</shortName>
        <shortName evidence="12">DHODase</shortName>
        <shortName evidence="12">DHOdehase</shortName>
        <ecNumber evidence="12">1.3.-.-</ecNumber>
    </recommendedName>
</protein>
<evidence type="ECO:0000256" key="6">
    <source>
        <dbReference type="ARBA" id="ARBA00022630"/>
    </source>
</evidence>
<dbReference type="FunFam" id="3.20.20.70:FF:000027">
    <property type="entry name" value="Dihydropyrimidine dehydrogenase [NADP(+)]"/>
    <property type="match status" value="1"/>
</dbReference>
<dbReference type="HAMAP" id="MF_00224">
    <property type="entry name" value="DHO_dh_type1"/>
    <property type="match status" value="1"/>
</dbReference>
<comment type="function">
    <text evidence="1">Catalyzes the conversion of dihydroorotate to orotate with NAD(+) as electron acceptor.</text>
</comment>
<gene>
    <name evidence="12" type="primary">pyrD</name>
    <name evidence="14" type="ORF">JYB65_01155</name>
</gene>
<evidence type="ECO:0000256" key="12">
    <source>
        <dbReference type="HAMAP-Rule" id="MF_00224"/>
    </source>
</evidence>
<feature type="binding site" evidence="12">
    <location>
        <position position="198"/>
    </location>
    <ligand>
        <name>FMN</name>
        <dbReference type="ChEBI" id="CHEBI:58210"/>
    </ligand>
</feature>
<keyword evidence="7 12" id="KW-0288">FMN</keyword>
<dbReference type="NCBIfam" id="TIGR01037">
    <property type="entry name" value="pyrD_sub1_fam"/>
    <property type="match status" value="1"/>
</dbReference>
<feature type="binding site" evidence="12">
    <location>
        <begin position="250"/>
        <end position="251"/>
    </location>
    <ligand>
        <name>FMN</name>
        <dbReference type="ChEBI" id="CHEBI:58210"/>
    </ligand>
</feature>
<evidence type="ECO:0000256" key="3">
    <source>
        <dbReference type="ARBA" id="ARBA00004715"/>
    </source>
</evidence>
<keyword evidence="5 12" id="KW-0963">Cytoplasm</keyword>
<dbReference type="GO" id="GO:0004589">
    <property type="term" value="F:dihydroorotate dehydrogenase (NAD+) activity"/>
    <property type="evidence" value="ECO:0007669"/>
    <property type="project" value="UniProtKB-EC"/>
</dbReference>
<dbReference type="Pfam" id="PF01180">
    <property type="entry name" value="DHO_dh"/>
    <property type="match status" value="1"/>
</dbReference>
<dbReference type="Proteomes" id="UP000664545">
    <property type="component" value="Unassembled WGS sequence"/>
</dbReference>
<dbReference type="PANTHER" id="PTHR48109:SF1">
    <property type="entry name" value="DIHYDROOROTATE DEHYDROGENASE (FUMARATE)"/>
    <property type="match status" value="1"/>
</dbReference>
<evidence type="ECO:0000256" key="8">
    <source>
        <dbReference type="ARBA" id="ARBA00022975"/>
    </source>
</evidence>
<feature type="binding site" evidence="12">
    <location>
        <position position="224"/>
    </location>
    <ligand>
        <name>FMN</name>
        <dbReference type="ChEBI" id="CHEBI:58210"/>
    </ligand>
</feature>
<dbReference type="InterPro" id="IPR001295">
    <property type="entry name" value="Dihydroorotate_DH_CS"/>
</dbReference>
<feature type="binding site" evidence="12">
    <location>
        <begin position="272"/>
        <end position="273"/>
    </location>
    <ligand>
        <name>FMN</name>
        <dbReference type="ChEBI" id="CHEBI:58210"/>
    </ligand>
</feature>
<evidence type="ECO:0000259" key="13">
    <source>
        <dbReference type="Pfam" id="PF01180"/>
    </source>
</evidence>
<proteinExistence type="inferred from homology"/>
<dbReference type="GO" id="GO:0006207">
    <property type="term" value="P:'de novo' pyrimidine nucleobase biosynthetic process"/>
    <property type="evidence" value="ECO:0007669"/>
    <property type="project" value="InterPro"/>
</dbReference>
<evidence type="ECO:0000313" key="14">
    <source>
        <dbReference type="EMBL" id="MBN7771970.1"/>
    </source>
</evidence>
<organism evidence="14 15">
    <name type="scientific">Clostridium aminobutyricum</name>
    <dbReference type="NCBI Taxonomy" id="33953"/>
    <lineage>
        <taxon>Bacteria</taxon>
        <taxon>Bacillati</taxon>
        <taxon>Bacillota</taxon>
        <taxon>Clostridia</taxon>
        <taxon>Eubacteriales</taxon>
        <taxon>Clostridiaceae</taxon>
        <taxon>Clostridium</taxon>
    </lineage>
</organism>
<comment type="catalytic activity">
    <reaction evidence="12">
        <text>(S)-dihydroorotate + A = orotate + AH2</text>
        <dbReference type="Rhea" id="RHEA:18073"/>
        <dbReference type="ChEBI" id="CHEBI:13193"/>
        <dbReference type="ChEBI" id="CHEBI:17499"/>
        <dbReference type="ChEBI" id="CHEBI:30839"/>
        <dbReference type="ChEBI" id="CHEBI:30864"/>
    </reaction>
</comment>
<dbReference type="InterPro" id="IPR033888">
    <property type="entry name" value="DHOD_1B"/>
</dbReference>
<dbReference type="PROSITE" id="PS00912">
    <property type="entry name" value="DHODEHASE_2"/>
    <property type="match status" value="1"/>
</dbReference>
<dbReference type="NCBIfam" id="NF005574">
    <property type="entry name" value="PRK07259.1"/>
    <property type="match status" value="1"/>
</dbReference>
<dbReference type="CDD" id="cd04740">
    <property type="entry name" value="DHOD_1B_like"/>
    <property type="match status" value="1"/>
</dbReference>
<feature type="binding site" evidence="12">
    <location>
        <position position="172"/>
    </location>
    <ligand>
        <name>FMN</name>
        <dbReference type="ChEBI" id="CHEBI:58210"/>
    </ligand>
</feature>
<evidence type="ECO:0000256" key="4">
    <source>
        <dbReference type="ARBA" id="ARBA00008008"/>
    </source>
</evidence>
<dbReference type="GO" id="GO:0005737">
    <property type="term" value="C:cytoplasm"/>
    <property type="evidence" value="ECO:0007669"/>
    <property type="project" value="UniProtKB-SubCell"/>
</dbReference>
<accession>A0A939IFV5</accession>
<evidence type="ECO:0000256" key="1">
    <source>
        <dbReference type="ARBA" id="ARBA00003616"/>
    </source>
</evidence>
<feature type="binding site" evidence="12">
    <location>
        <begin position="199"/>
        <end position="200"/>
    </location>
    <ligand>
        <name>substrate</name>
    </ligand>
</feature>
<reference evidence="14" key="1">
    <citation type="submission" date="2021-02" db="EMBL/GenBank/DDBJ databases">
        <title>Abyssanaerobacter marinus gen.nov., sp., nov, anaerobic bacterium isolated from the Onnuri vent field of Indian Ocean and suggestion of Mogibacteriaceae fam. nov., and proposal of reclassification of ambiguous this family's genus member.</title>
        <authorList>
            <person name="Kim Y.J."/>
            <person name="Yang J.-A."/>
        </authorList>
    </citation>
    <scope>NUCLEOTIDE SEQUENCE</scope>
    <source>
        <strain evidence="14">DSM 2634</strain>
    </source>
</reference>
<dbReference type="EC" id="1.3.-.-" evidence="12"/>
<dbReference type="AlphaFoldDB" id="A0A939IFV5"/>
<comment type="caution">
    <text evidence="14">The sequence shown here is derived from an EMBL/GenBank/DDBJ whole genome shotgun (WGS) entry which is preliminary data.</text>
</comment>
<dbReference type="Gene3D" id="3.20.20.70">
    <property type="entry name" value="Aldolase class I"/>
    <property type="match status" value="1"/>
</dbReference>
<keyword evidence="8 12" id="KW-0665">Pyrimidine biosynthesis</keyword>
<feature type="binding site" evidence="12">
    <location>
        <position position="107"/>
    </location>
    <ligand>
        <name>FMN</name>
        <dbReference type="ChEBI" id="CHEBI:58210"/>
    </ligand>
</feature>
<dbReference type="InterPro" id="IPR024920">
    <property type="entry name" value="Dihydroorotate_DH_1"/>
</dbReference>
<feature type="binding site" evidence="12">
    <location>
        <position position="134"/>
    </location>
    <ligand>
        <name>FMN</name>
        <dbReference type="ChEBI" id="CHEBI:58210"/>
    </ligand>
</feature>
<dbReference type="InterPro" id="IPR012135">
    <property type="entry name" value="Dihydroorotate_DH_1_2"/>
</dbReference>
<evidence type="ECO:0000313" key="15">
    <source>
        <dbReference type="Proteomes" id="UP000664545"/>
    </source>
</evidence>
<dbReference type="SUPFAM" id="SSF51395">
    <property type="entry name" value="FMN-linked oxidoreductases"/>
    <property type="match status" value="1"/>
</dbReference>
<dbReference type="EMBL" id="JAFJZZ010000001">
    <property type="protein sequence ID" value="MBN7771970.1"/>
    <property type="molecule type" value="Genomic_DNA"/>
</dbReference>
<name>A0A939IFV5_CLOAM</name>
<evidence type="ECO:0000256" key="10">
    <source>
        <dbReference type="ARBA" id="ARBA00023027"/>
    </source>
</evidence>
<sequence length="310" mass="32882">MNNVKLSEKDLDLSVNFAGVLLKNPITTASGTFSARESGEFYDISQLGAAITKGVASEPWAGNPTPRIAETYGGMLNAVGLQNPGVDSFIENELSYLKNFDTKVIANVAGRTIEEYCAVVEKLNDTDVAMMEVNISCPNVKKGGIGFGTNPLMAAEVTKAVKAIAKKPIIIKLTPNVTDITEIAKAVEAEGADAVSLINTLLGMKIDVQRKKAILANIMGGFSGPAIKPVAVRMVYQVRRAVNIPILGLGGIMTGEDVAEFIMAGADAVSVGTAALVNPTAPIDILQELKQYMMEQGFKTIGEIREAFTE</sequence>